<organism evidence="1 2">
    <name type="scientific">Pristionchus pacificus</name>
    <name type="common">Parasitic nematode worm</name>
    <dbReference type="NCBI Taxonomy" id="54126"/>
    <lineage>
        <taxon>Eukaryota</taxon>
        <taxon>Metazoa</taxon>
        <taxon>Ecdysozoa</taxon>
        <taxon>Nematoda</taxon>
        <taxon>Chromadorea</taxon>
        <taxon>Rhabditida</taxon>
        <taxon>Rhabditina</taxon>
        <taxon>Diplogasteromorpha</taxon>
        <taxon>Diplogasteroidea</taxon>
        <taxon>Neodiplogasteridae</taxon>
        <taxon>Pristionchus</taxon>
    </lineage>
</organism>
<protein>
    <submittedName>
        <fullName evidence="1">Uncharacterized protein</fullName>
    </submittedName>
</protein>
<accession>A0A2A6BJU0</accession>
<keyword evidence="2" id="KW-1185">Reference proteome</keyword>
<evidence type="ECO:0000313" key="1">
    <source>
        <dbReference type="EnsemblMetazoa" id="PPA19687.1"/>
    </source>
</evidence>
<proteinExistence type="predicted"/>
<evidence type="ECO:0000313" key="2">
    <source>
        <dbReference type="Proteomes" id="UP000005239"/>
    </source>
</evidence>
<gene>
    <name evidence="1" type="primary">WBGene00109241</name>
</gene>
<name>A0A2A6BJU0_PRIPA</name>
<reference evidence="1" key="2">
    <citation type="submission" date="2022-06" db="UniProtKB">
        <authorList>
            <consortium name="EnsemblMetazoa"/>
        </authorList>
    </citation>
    <scope>IDENTIFICATION</scope>
    <source>
        <strain evidence="1">PS312</strain>
    </source>
</reference>
<sequence>MFTRSVSVFLLLALVFSSSAQAEERMQMCGQTLARYLETVDCTQVNKVERAAALSPKQLLINCCASSGCSKSEVIRTVCRK</sequence>
<reference evidence="2" key="1">
    <citation type="journal article" date="2008" name="Nat. Genet.">
        <title>The Pristionchus pacificus genome provides a unique perspective on nematode lifestyle and parasitism.</title>
        <authorList>
            <person name="Dieterich C."/>
            <person name="Clifton S.W."/>
            <person name="Schuster L.N."/>
            <person name="Chinwalla A."/>
            <person name="Delehaunty K."/>
            <person name="Dinkelacker I."/>
            <person name="Fulton L."/>
            <person name="Fulton R."/>
            <person name="Godfrey J."/>
            <person name="Minx P."/>
            <person name="Mitreva M."/>
            <person name="Roeseler W."/>
            <person name="Tian H."/>
            <person name="Witte H."/>
            <person name="Yang S.P."/>
            <person name="Wilson R.K."/>
            <person name="Sommer R.J."/>
        </authorList>
    </citation>
    <scope>NUCLEOTIDE SEQUENCE [LARGE SCALE GENOMIC DNA]</scope>
    <source>
        <strain evidence="2">PS312</strain>
    </source>
</reference>
<dbReference type="Proteomes" id="UP000005239">
    <property type="component" value="Unassembled WGS sequence"/>
</dbReference>
<dbReference type="EnsemblMetazoa" id="PPA19687.1">
    <property type="protein sequence ID" value="PPA19687.1"/>
    <property type="gene ID" value="WBGene00109241"/>
</dbReference>
<accession>A0A8R1YHV3</accession>
<dbReference type="AlphaFoldDB" id="A0A2A6BJU0"/>